<feature type="transmembrane region" description="Helical" evidence="2">
    <location>
        <begin position="761"/>
        <end position="792"/>
    </location>
</feature>
<keyword evidence="1" id="KW-0677">Repeat</keyword>
<keyword evidence="4" id="KW-1185">Reference proteome</keyword>
<keyword evidence="2" id="KW-0812">Transmembrane</keyword>
<dbReference type="VEuPathDB" id="FungiDB:RhiirA1_456782"/>
<protein>
    <submittedName>
        <fullName evidence="3">Uncharacterized protein</fullName>
    </submittedName>
</protein>
<reference evidence="3 4" key="1">
    <citation type="submission" date="2015-10" db="EMBL/GenBank/DDBJ databases">
        <title>Genome analyses suggest a sexual origin of heterokaryosis in a supposedly ancient asexual fungus.</title>
        <authorList>
            <person name="Ropars J."/>
            <person name="Sedzielewska K."/>
            <person name="Noel J."/>
            <person name="Charron P."/>
            <person name="Farinelli L."/>
            <person name="Marton T."/>
            <person name="Kruger M."/>
            <person name="Pelin A."/>
            <person name="Brachmann A."/>
            <person name="Corradi N."/>
        </authorList>
    </citation>
    <scope>NUCLEOTIDE SEQUENCE [LARGE SCALE GENOMIC DNA]</scope>
    <source>
        <strain evidence="3 4">A4</strain>
    </source>
</reference>
<feature type="transmembrane region" description="Helical" evidence="2">
    <location>
        <begin position="1068"/>
        <end position="1091"/>
    </location>
</feature>
<keyword evidence="2" id="KW-1133">Transmembrane helix</keyword>
<evidence type="ECO:0000313" key="3">
    <source>
        <dbReference type="EMBL" id="PKY51563.1"/>
    </source>
</evidence>
<evidence type="ECO:0000256" key="2">
    <source>
        <dbReference type="SAM" id="Phobius"/>
    </source>
</evidence>
<dbReference type="Proteomes" id="UP000234323">
    <property type="component" value="Unassembled WGS sequence"/>
</dbReference>
<feature type="transmembrane region" description="Helical" evidence="2">
    <location>
        <begin position="954"/>
        <end position="973"/>
    </location>
</feature>
<sequence length="1185" mass="139671">MNTVATEIDIDQHNNKPITKITISPDGKYLVTYSKDDQSIVGWNVEDKVENPLKLYKKFKLSNKTDEICVSNDKILARLYDMSNEGATTKVRIYDMKNNQNIKLDLDHHYYNYCKFNFNSKGELVLYGEPLDKIYVYSKNSKWKCERIYKIPNGFEAISISKYDKLFLYSDDSIYEWDLITKKSIKIFNSDERICDYNKSDIKIFSNKKFICIRIMNKLIIYSSELKIPITLDINNESYTQLFYNFRHHTSLISLLLPLISNISTGSSITIGYLKEERHPDNIQTTTEYAFGILDKNIWKVKLETLLKMNLTYENSNEIIENSDETIENSNEIIENSDETIENSNEIIENSNETIENCYFDYETIDWYFDDVNKETNKTDDHLSKPCIDTIHALSQRVIKGESIEGTIIKNDLNREWKFDCKNNKITLEIFDISSKRKLTGKRVDYLDSAEHQKPLGIELSNDNNIIILTTKGLFIYYHFNENNNKSISLNYYYYMNIDNDHIEELKTYISSKTTLPLPNHESFKFCDEWISSVIENNETFSKYGGKLLACGIKDDDVKLIKNFYKKYMKDIKENFSKYGGESPAFGIKYNEELVNDIYKKCIRDIEEKISKYGVGIKLNEELVNDIYKKCIKDIKGNGTELEDVYVYKIFRKYNKVILLKHGVKLLTSGIEEYDIELIDDIYKKCMNYFKEDFVNNRMFLSIINSTIHLLNEHYPEYISRYLSETMIIVDSYSKEYRNSNLHLYSFQCPNLTWWYKSEGLMFWIINIIFDILILLPLVPIILIFHAIFLLINNIFNFKNTMPSITLMNPYIKFVNYPQDYKWYKELFMPQSSPFVKTISKDIYKTWNGETIINFKWNKFGKYYYAIIWFGFMGLLGCFTAAATTPKQYIDDNVQKQLLIASIVLGMIHLSFEIRQFVHHPAKWFSDFWNIFDLIAFLLPIYTSIYWLQTHNKNIQLLSFSCLFLDIKFLLFFRVFESFESKFSPDDYANTNLTNNSDSNNPWNIASTYHQVFENGTVDPNPYLIQQPDENTNMFIDFGTATFAMYKFLTGDSGALSNWTYKNNDPSLAILTVLFSFLIVVYLMNLFIGLLSNAIEEDNNRVSYLLQKAEILAEIELFYLLPHQRRWEEWFPEVIYYYADANKIRQMIDEMINKGECDEEKFTELKRKIDSGTTSRQALEEIRII</sequence>
<dbReference type="PANTHER" id="PTHR10582">
    <property type="entry name" value="TRANSIENT RECEPTOR POTENTIAL ION CHANNEL PROTEIN"/>
    <property type="match status" value="1"/>
</dbReference>
<dbReference type="PANTHER" id="PTHR10582:SF2">
    <property type="entry name" value="INACTIVE"/>
    <property type="match status" value="1"/>
</dbReference>
<dbReference type="GO" id="GO:0098703">
    <property type="term" value="P:calcium ion import across plasma membrane"/>
    <property type="evidence" value="ECO:0007669"/>
    <property type="project" value="TreeGrafter"/>
</dbReference>
<dbReference type="InterPro" id="IPR024862">
    <property type="entry name" value="TRPV"/>
</dbReference>
<dbReference type="VEuPathDB" id="FungiDB:FUN_003010"/>
<evidence type="ECO:0000313" key="4">
    <source>
        <dbReference type="Proteomes" id="UP000234323"/>
    </source>
</evidence>
<dbReference type="VEuPathDB" id="FungiDB:RhiirFUN_023911"/>
<dbReference type="VEuPathDB" id="FungiDB:RhiirA1_453644"/>
<dbReference type="SUPFAM" id="SSF69322">
    <property type="entry name" value="Tricorn protease domain 2"/>
    <property type="match status" value="1"/>
</dbReference>
<dbReference type="Gene3D" id="2.130.10.10">
    <property type="entry name" value="YVTN repeat-like/Quinoprotein amine dehydrogenase"/>
    <property type="match status" value="1"/>
</dbReference>
<dbReference type="GO" id="GO:0005886">
    <property type="term" value="C:plasma membrane"/>
    <property type="evidence" value="ECO:0007669"/>
    <property type="project" value="TreeGrafter"/>
</dbReference>
<feature type="transmembrane region" description="Helical" evidence="2">
    <location>
        <begin position="863"/>
        <end position="882"/>
    </location>
</feature>
<comment type="caution">
    <text evidence="3">The sequence shown here is derived from an EMBL/GenBank/DDBJ whole genome shotgun (WGS) entry which is preliminary data.</text>
</comment>
<dbReference type="InterPro" id="IPR015943">
    <property type="entry name" value="WD40/YVTN_repeat-like_dom_sf"/>
</dbReference>
<dbReference type="AlphaFoldDB" id="A0A2I1GY67"/>
<dbReference type="GO" id="GO:0005216">
    <property type="term" value="F:monoatomic ion channel activity"/>
    <property type="evidence" value="ECO:0007669"/>
    <property type="project" value="InterPro"/>
</dbReference>
<feature type="transmembrane region" description="Helical" evidence="2">
    <location>
        <begin position="924"/>
        <end position="948"/>
    </location>
</feature>
<accession>A0A2I1GY67</accession>
<keyword evidence="2" id="KW-0472">Membrane</keyword>
<gene>
    <name evidence="3" type="ORF">RhiirA4_468685</name>
</gene>
<organism evidence="3 4">
    <name type="scientific">Rhizophagus irregularis</name>
    <dbReference type="NCBI Taxonomy" id="588596"/>
    <lineage>
        <taxon>Eukaryota</taxon>
        <taxon>Fungi</taxon>
        <taxon>Fungi incertae sedis</taxon>
        <taxon>Mucoromycota</taxon>
        <taxon>Glomeromycotina</taxon>
        <taxon>Glomeromycetes</taxon>
        <taxon>Glomerales</taxon>
        <taxon>Glomeraceae</taxon>
        <taxon>Rhizophagus</taxon>
    </lineage>
</organism>
<name>A0A2I1GY67_9GLOM</name>
<proteinExistence type="predicted"/>
<dbReference type="EMBL" id="LLXI01001044">
    <property type="protein sequence ID" value="PKY51563.1"/>
    <property type="molecule type" value="Genomic_DNA"/>
</dbReference>
<evidence type="ECO:0000256" key="1">
    <source>
        <dbReference type="ARBA" id="ARBA00022737"/>
    </source>
</evidence>